<dbReference type="AlphaFoldDB" id="A0A1H2WCK5"/>
<dbReference type="InterPro" id="IPR029058">
    <property type="entry name" value="AB_hydrolase_fold"/>
</dbReference>
<dbReference type="OrthoDB" id="5760641at2"/>
<dbReference type="InterPro" id="IPR012908">
    <property type="entry name" value="PGAP1-ab_dom-like"/>
</dbReference>
<evidence type="ECO:0000313" key="3">
    <source>
        <dbReference type="EMBL" id="SDW78413.1"/>
    </source>
</evidence>
<evidence type="ECO:0000259" key="2">
    <source>
        <dbReference type="Pfam" id="PF07819"/>
    </source>
</evidence>
<organism evidence="3 4">
    <name type="scientific">Thiocapsa roseopersicina</name>
    <dbReference type="NCBI Taxonomy" id="1058"/>
    <lineage>
        <taxon>Bacteria</taxon>
        <taxon>Pseudomonadati</taxon>
        <taxon>Pseudomonadota</taxon>
        <taxon>Gammaproteobacteria</taxon>
        <taxon>Chromatiales</taxon>
        <taxon>Chromatiaceae</taxon>
        <taxon>Thiocapsa</taxon>
    </lineage>
</organism>
<dbReference type="Gene3D" id="3.40.50.1820">
    <property type="entry name" value="alpha/beta hydrolase"/>
    <property type="match status" value="1"/>
</dbReference>
<dbReference type="Pfam" id="PF07819">
    <property type="entry name" value="PGAP1"/>
    <property type="match status" value="1"/>
</dbReference>
<gene>
    <name evidence="3" type="ORF">SAMN05421783_108147</name>
</gene>
<reference evidence="4" key="1">
    <citation type="submission" date="2016-10" db="EMBL/GenBank/DDBJ databases">
        <authorList>
            <person name="Varghese N."/>
            <person name="Submissions S."/>
        </authorList>
    </citation>
    <scope>NUCLEOTIDE SEQUENCE [LARGE SCALE GENOMIC DNA]</scope>
    <source>
        <strain evidence="4">DSM 217</strain>
    </source>
</reference>
<keyword evidence="1" id="KW-0732">Signal</keyword>
<keyword evidence="4" id="KW-1185">Reference proteome</keyword>
<protein>
    <submittedName>
        <fullName evidence="3">PGAP1-like protein</fullName>
    </submittedName>
</protein>
<sequence length="292" mass="30751">MKRWRGKWWLALCCALGLAYAGTAGAGRILVPVHGYLGGSSAWQQSGVLPVLEQAGWRVAGNWRSTPSGVRLEPVGPPAGEFAIYTVDLPSTAPLMEQARVLGGMLGAIAQRHPTDTVDLVGHSAGGVVARLALVNYGAGTVTRLITIAAPHLGTERAWQALEATDDSGLFGGIKRWFVERKVGDDVYRTVRSSRGVLADLSPPVPGNLLYWLNARPHPEIAYVGVVRGAAIGMPGDQVVPAPSQDLRRVPALSGRAGIQVVAGDHQLSRQDGLLLSQLVSKPAKTAATGSK</sequence>
<dbReference type="SUPFAM" id="SSF53474">
    <property type="entry name" value="alpha/beta-Hydrolases"/>
    <property type="match status" value="1"/>
</dbReference>
<dbReference type="GO" id="GO:0016788">
    <property type="term" value="F:hydrolase activity, acting on ester bonds"/>
    <property type="evidence" value="ECO:0007669"/>
    <property type="project" value="InterPro"/>
</dbReference>
<name>A0A1H2WCK5_THIRO</name>
<dbReference type="Proteomes" id="UP000198816">
    <property type="component" value="Unassembled WGS sequence"/>
</dbReference>
<feature type="chain" id="PRO_5011586902" evidence="1">
    <location>
        <begin position="27"/>
        <end position="292"/>
    </location>
</feature>
<dbReference type="STRING" id="1058.SAMN05421783_108147"/>
<dbReference type="RefSeq" id="WP_093031249.1">
    <property type="nucleotide sequence ID" value="NZ_FNNZ01000008.1"/>
</dbReference>
<feature type="domain" description="GPI inositol-deacylase PGAP1-like alpha/beta" evidence="2">
    <location>
        <begin position="110"/>
        <end position="157"/>
    </location>
</feature>
<evidence type="ECO:0000313" key="4">
    <source>
        <dbReference type="Proteomes" id="UP000198816"/>
    </source>
</evidence>
<proteinExistence type="predicted"/>
<accession>A0A1H2WCK5</accession>
<feature type="signal peptide" evidence="1">
    <location>
        <begin position="1"/>
        <end position="26"/>
    </location>
</feature>
<evidence type="ECO:0000256" key="1">
    <source>
        <dbReference type="SAM" id="SignalP"/>
    </source>
</evidence>
<dbReference type="EMBL" id="FNNZ01000008">
    <property type="protein sequence ID" value="SDW78413.1"/>
    <property type="molecule type" value="Genomic_DNA"/>
</dbReference>